<dbReference type="AlphaFoldDB" id="A0A6J5EMI2"/>
<evidence type="ECO:0000256" key="8">
    <source>
        <dbReference type="ARBA" id="ARBA00035655"/>
    </source>
</evidence>
<dbReference type="EMBL" id="CABVQD010000030">
    <property type="protein sequence ID" value="VWC27264.1"/>
    <property type="molecule type" value="Genomic_DNA"/>
</dbReference>
<evidence type="ECO:0000256" key="6">
    <source>
        <dbReference type="ARBA" id="ARBA00022989"/>
    </source>
</evidence>
<feature type="transmembrane region" description="Helical" evidence="9">
    <location>
        <begin position="126"/>
        <end position="146"/>
    </location>
</feature>
<keyword evidence="6 9" id="KW-1133">Transmembrane helix</keyword>
<dbReference type="PANTHER" id="PTHR30574:SF1">
    <property type="entry name" value="SULPHUR TRANSPORT DOMAIN-CONTAINING PROTEIN"/>
    <property type="match status" value="1"/>
</dbReference>
<sequence length="149" mass="15192">MATSLTPWSALAGGLLIGLSATLLLWSNGKIAGISGIARRFIWGPRSGAAWRAVFLSGLVAGAAVWYAIARSIGHAGWAPHARPGFPPVLLIAAGLATGFGTALANGCTSGHGVCGLARRSRRSAVATGTFLATAMVSTYVVRHVIGLR</sequence>
<feature type="transmembrane region" description="Helical" evidence="9">
    <location>
        <begin position="6"/>
        <end position="28"/>
    </location>
</feature>
<protein>
    <submittedName>
        <fullName evidence="10">YeeE/YedE family protein</fullName>
    </submittedName>
</protein>
<dbReference type="InterPro" id="IPR007272">
    <property type="entry name" value="Sulf_transp_TsuA/YedE"/>
</dbReference>
<keyword evidence="4" id="KW-0997">Cell inner membrane</keyword>
<evidence type="ECO:0000256" key="7">
    <source>
        <dbReference type="ARBA" id="ARBA00023136"/>
    </source>
</evidence>
<evidence type="ECO:0000256" key="2">
    <source>
        <dbReference type="ARBA" id="ARBA00022448"/>
    </source>
</evidence>
<dbReference type="GO" id="GO:0005886">
    <property type="term" value="C:plasma membrane"/>
    <property type="evidence" value="ECO:0007669"/>
    <property type="project" value="UniProtKB-SubCell"/>
</dbReference>
<feature type="transmembrane region" description="Helical" evidence="9">
    <location>
        <begin position="89"/>
        <end position="114"/>
    </location>
</feature>
<evidence type="ECO:0000313" key="10">
    <source>
        <dbReference type="EMBL" id="VWC27264.1"/>
    </source>
</evidence>
<feature type="transmembrane region" description="Helical" evidence="9">
    <location>
        <begin position="49"/>
        <end position="69"/>
    </location>
</feature>
<proteinExistence type="inferred from homology"/>
<comment type="subcellular location">
    <subcellularLocation>
        <location evidence="1">Cell inner membrane</location>
        <topology evidence="1">Multi-pass membrane protein</topology>
    </subcellularLocation>
</comment>
<evidence type="ECO:0000256" key="4">
    <source>
        <dbReference type="ARBA" id="ARBA00022519"/>
    </source>
</evidence>
<keyword evidence="7 9" id="KW-0472">Membrane</keyword>
<dbReference type="RefSeq" id="WP_052001467.1">
    <property type="nucleotide sequence ID" value="NZ_CABVQD010000030.1"/>
</dbReference>
<comment type="similarity">
    <text evidence="8">Belongs to the TsuA/YedE (TC 9.B.102) family.</text>
</comment>
<keyword evidence="11" id="KW-1185">Reference proteome</keyword>
<accession>A0A6J5EMI2</accession>
<evidence type="ECO:0000256" key="5">
    <source>
        <dbReference type="ARBA" id="ARBA00022692"/>
    </source>
</evidence>
<gene>
    <name evidence="10" type="ORF">BPA30113_06073</name>
</gene>
<evidence type="ECO:0000256" key="3">
    <source>
        <dbReference type="ARBA" id="ARBA00022475"/>
    </source>
</evidence>
<evidence type="ECO:0000256" key="1">
    <source>
        <dbReference type="ARBA" id="ARBA00004429"/>
    </source>
</evidence>
<evidence type="ECO:0000313" key="11">
    <source>
        <dbReference type="Proteomes" id="UP000494330"/>
    </source>
</evidence>
<reference evidence="10 11" key="1">
    <citation type="submission" date="2019-09" db="EMBL/GenBank/DDBJ databases">
        <authorList>
            <person name="Depoorter E."/>
        </authorList>
    </citation>
    <scope>NUCLEOTIDE SEQUENCE [LARGE SCALE GENOMIC DNA]</scope>
    <source>
        <strain evidence="10">LMG 30113</strain>
    </source>
</reference>
<dbReference type="PANTHER" id="PTHR30574">
    <property type="entry name" value="INNER MEMBRANE PROTEIN YEDE"/>
    <property type="match status" value="1"/>
</dbReference>
<keyword evidence="5 9" id="KW-0812">Transmembrane</keyword>
<dbReference type="Pfam" id="PF04143">
    <property type="entry name" value="Sulf_transp"/>
    <property type="match status" value="1"/>
</dbReference>
<keyword evidence="3" id="KW-1003">Cell membrane</keyword>
<organism evidence="10 11">
    <name type="scientific">Burkholderia paludis</name>
    <dbReference type="NCBI Taxonomy" id="1506587"/>
    <lineage>
        <taxon>Bacteria</taxon>
        <taxon>Pseudomonadati</taxon>
        <taxon>Pseudomonadota</taxon>
        <taxon>Betaproteobacteria</taxon>
        <taxon>Burkholderiales</taxon>
        <taxon>Burkholderiaceae</taxon>
        <taxon>Burkholderia</taxon>
        <taxon>Burkholderia cepacia complex</taxon>
    </lineage>
</organism>
<dbReference type="Proteomes" id="UP000494330">
    <property type="component" value="Unassembled WGS sequence"/>
</dbReference>
<name>A0A6J5EMI2_9BURK</name>
<keyword evidence="2" id="KW-0813">Transport</keyword>
<evidence type="ECO:0000256" key="9">
    <source>
        <dbReference type="SAM" id="Phobius"/>
    </source>
</evidence>